<dbReference type="AlphaFoldDB" id="H8I5F5"/>
<feature type="transmembrane region" description="Helical" evidence="1">
    <location>
        <begin position="73"/>
        <end position="91"/>
    </location>
</feature>
<keyword evidence="1" id="KW-0812">Transmembrane</keyword>
<dbReference type="eggNOG" id="arCOG11697">
    <property type="taxonomic scope" value="Archaea"/>
</dbReference>
<protein>
    <submittedName>
        <fullName evidence="2">Membrane protein (DUF2178)</fullName>
    </submittedName>
</protein>
<dbReference type="HOGENOM" id="CLU_2010096_0_0_2"/>
<dbReference type="EMBL" id="CP003243">
    <property type="protein sequence ID" value="AFC98849.1"/>
    <property type="molecule type" value="Genomic_DNA"/>
</dbReference>
<proteinExistence type="predicted"/>
<dbReference type="RefSeq" id="WP_014404688.1">
    <property type="nucleotide sequence ID" value="NC_017034.1"/>
</dbReference>
<evidence type="ECO:0000313" key="2">
    <source>
        <dbReference type="EMBL" id="AFC98849.1"/>
    </source>
</evidence>
<evidence type="ECO:0000256" key="1">
    <source>
        <dbReference type="SAM" id="Phobius"/>
    </source>
</evidence>
<feature type="transmembrane region" description="Helical" evidence="1">
    <location>
        <begin position="35"/>
        <end position="52"/>
    </location>
</feature>
<dbReference type="InterPro" id="IPR019235">
    <property type="entry name" value="DUF2178_TM"/>
</dbReference>
<name>H8I5F5_METCZ</name>
<gene>
    <name evidence="2" type="ordered locus">Mtc_0076</name>
</gene>
<dbReference type="Pfam" id="PF09946">
    <property type="entry name" value="DUF2178"/>
    <property type="match status" value="1"/>
</dbReference>
<organism evidence="2 3">
    <name type="scientific">Methanocella conradii (strain DSM 24694 / JCM 17849 / CGMCC 1.5162 / HZ254)</name>
    <dbReference type="NCBI Taxonomy" id="1041930"/>
    <lineage>
        <taxon>Archaea</taxon>
        <taxon>Methanobacteriati</taxon>
        <taxon>Methanobacteriota</taxon>
        <taxon>Stenosarchaea group</taxon>
        <taxon>Methanomicrobia</taxon>
        <taxon>Methanocellales</taxon>
        <taxon>Methanocellaceae</taxon>
        <taxon>Methanocella</taxon>
    </lineage>
</organism>
<sequence length="123" mass="13541">MLRTEESKISLVILLTFALLLVTGVFPLYVLFTTIAFIIVLVGFVIYCYMAKREPGEVQDERSMKCSLAASRNGFMVAVTLIALLAAATSLGAPYNVITAAQIVWGLSIASYLLSYEYYKRIG</sequence>
<keyword evidence="1" id="KW-1133">Transmembrane helix</keyword>
<feature type="transmembrane region" description="Helical" evidence="1">
    <location>
        <begin position="97"/>
        <end position="119"/>
    </location>
</feature>
<accession>H8I5F5</accession>
<keyword evidence="1" id="KW-0472">Membrane</keyword>
<evidence type="ECO:0000313" key="3">
    <source>
        <dbReference type="Proteomes" id="UP000005233"/>
    </source>
</evidence>
<feature type="transmembrane region" description="Helical" evidence="1">
    <location>
        <begin position="9"/>
        <end position="29"/>
    </location>
</feature>
<dbReference type="KEGG" id="mez:Mtc_0076"/>
<dbReference type="OrthoDB" id="148275at2157"/>
<dbReference type="GeneID" id="11970835"/>
<dbReference type="STRING" id="1041930.Mtc_0076"/>
<keyword evidence="3" id="KW-1185">Reference proteome</keyword>
<dbReference type="Proteomes" id="UP000005233">
    <property type="component" value="Chromosome"/>
</dbReference>
<reference evidence="2 3" key="1">
    <citation type="journal article" date="2012" name="J. Bacteriol.">
        <title>Complete genome sequence of a thermophilic methanogen, Methanocella conradii HZ254, isolated from Chinese rice field soil.</title>
        <authorList>
            <person name="Lu Z."/>
            <person name="Lu Y."/>
        </authorList>
    </citation>
    <scope>NUCLEOTIDE SEQUENCE [LARGE SCALE GENOMIC DNA]</scope>
    <source>
        <strain evidence="3">DSM 24694 / JCM 17849 / CGMCC 1.5162 / HZ254</strain>
    </source>
</reference>